<proteinExistence type="predicted"/>
<keyword evidence="2" id="KW-0238">DNA-binding</keyword>
<dbReference type="InterPro" id="IPR036388">
    <property type="entry name" value="WH-like_DNA-bd_sf"/>
</dbReference>
<dbReference type="Gene3D" id="1.10.10.10">
    <property type="entry name" value="Winged helix-like DNA-binding domain superfamily/Winged helix DNA-binding domain"/>
    <property type="match status" value="1"/>
</dbReference>
<dbReference type="InterPro" id="IPR005471">
    <property type="entry name" value="Tscrpt_reg_IclR_N"/>
</dbReference>
<dbReference type="Proteomes" id="UP000051677">
    <property type="component" value="Unassembled WGS sequence"/>
</dbReference>
<dbReference type="PANTHER" id="PTHR30136">
    <property type="entry name" value="HELIX-TURN-HELIX TRANSCRIPTIONAL REGULATOR, ICLR FAMILY"/>
    <property type="match status" value="1"/>
</dbReference>
<protein>
    <submittedName>
        <fullName evidence="6">IclR family transcriptional regulator</fullName>
    </submittedName>
</protein>
<evidence type="ECO:0000313" key="7">
    <source>
        <dbReference type="Proteomes" id="UP000051677"/>
    </source>
</evidence>
<evidence type="ECO:0000256" key="2">
    <source>
        <dbReference type="ARBA" id="ARBA00023125"/>
    </source>
</evidence>
<feature type="domain" description="IclR-ED" evidence="5">
    <location>
        <begin position="74"/>
        <end position="295"/>
    </location>
</feature>
<dbReference type="PANTHER" id="PTHR30136:SF24">
    <property type="entry name" value="HTH-TYPE TRANSCRIPTIONAL REPRESSOR ALLR"/>
    <property type="match status" value="1"/>
</dbReference>
<accession>A0A0Q2M7G4</accession>
<feature type="domain" description="HTH iclR-type" evidence="4">
    <location>
        <begin position="16"/>
        <end position="78"/>
    </location>
</feature>
<evidence type="ECO:0000313" key="6">
    <source>
        <dbReference type="EMBL" id="KQH75815.1"/>
    </source>
</evidence>
<evidence type="ECO:0000256" key="1">
    <source>
        <dbReference type="ARBA" id="ARBA00023015"/>
    </source>
</evidence>
<dbReference type="Gene3D" id="3.30.450.40">
    <property type="match status" value="1"/>
</dbReference>
<keyword evidence="1" id="KW-0805">Transcription regulation</keyword>
<dbReference type="AlphaFoldDB" id="A0A0Q2M7G4"/>
<dbReference type="RefSeq" id="WP_055581224.1">
    <property type="nucleotide sequence ID" value="NZ_LKTM01000366.1"/>
</dbReference>
<dbReference type="GO" id="GO:0003700">
    <property type="term" value="F:DNA-binding transcription factor activity"/>
    <property type="evidence" value="ECO:0007669"/>
    <property type="project" value="TreeGrafter"/>
</dbReference>
<dbReference type="InterPro" id="IPR050707">
    <property type="entry name" value="HTH_MetabolicPath_Reg"/>
</dbReference>
<dbReference type="GO" id="GO:0003677">
    <property type="term" value="F:DNA binding"/>
    <property type="evidence" value="ECO:0007669"/>
    <property type="project" value="UniProtKB-KW"/>
</dbReference>
<dbReference type="SUPFAM" id="SSF55781">
    <property type="entry name" value="GAF domain-like"/>
    <property type="match status" value="1"/>
</dbReference>
<sequence length="297" mass="31620">MTATLDGDATQRQPASPPTARVVAIMELLASQPARGFTLAEISRELHISRATGHAIMSTLTSREWVVRAPTGAYSWGPGITSLSTPAPELRHHGTLQSLAESIGAQVFLARREANSIVVIDSAGETASGIHVDRGLRMPLVAPFGRDYLAWSSTAAQHTWLAGAGKPTPAMSRRISVVLNEIRERGYVIERLSREYIRVYTALRALGTDGEPDAITVRLARALADLTVIDMVAAELTEPSLHNIATISAPVFDADGIVTMSVSAAPFTELSGTQVADLGEQVRVAARTIAECVAHPA</sequence>
<dbReference type="InterPro" id="IPR036390">
    <property type="entry name" value="WH_DNA-bd_sf"/>
</dbReference>
<evidence type="ECO:0000259" key="4">
    <source>
        <dbReference type="PROSITE" id="PS51077"/>
    </source>
</evidence>
<dbReference type="EMBL" id="LKTM01000366">
    <property type="protein sequence ID" value="KQH75815.1"/>
    <property type="molecule type" value="Genomic_DNA"/>
</dbReference>
<keyword evidence="3" id="KW-0804">Transcription</keyword>
<dbReference type="Pfam" id="PF09339">
    <property type="entry name" value="HTH_IclR"/>
    <property type="match status" value="1"/>
</dbReference>
<dbReference type="PROSITE" id="PS51077">
    <property type="entry name" value="HTH_ICLR"/>
    <property type="match status" value="1"/>
</dbReference>
<evidence type="ECO:0000256" key="3">
    <source>
        <dbReference type="ARBA" id="ARBA00023163"/>
    </source>
</evidence>
<dbReference type="InterPro" id="IPR029016">
    <property type="entry name" value="GAF-like_dom_sf"/>
</dbReference>
<comment type="caution">
    <text evidence="6">The sequence shown here is derived from an EMBL/GenBank/DDBJ whole genome shotgun (WGS) entry which is preliminary data.</text>
</comment>
<dbReference type="OrthoDB" id="4775040at2"/>
<dbReference type="SMART" id="SM00346">
    <property type="entry name" value="HTH_ICLR"/>
    <property type="match status" value="1"/>
</dbReference>
<name>A0A0Q2M7G4_MYCGO</name>
<gene>
    <name evidence="6" type="ORF">AO501_01435</name>
</gene>
<dbReference type="GO" id="GO:0045892">
    <property type="term" value="P:negative regulation of DNA-templated transcription"/>
    <property type="evidence" value="ECO:0007669"/>
    <property type="project" value="TreeGrafter"/>
</dbReference>
<dbReference type="PROSITE" id="PS51078">
    <property type="entry name" value="ICLR_ED"/>
    <property type="match status" value="1"/>
</dbReference>
<dbReference type="SUPFAM" id="SSF46785">
    <property type="entry name" value="Winged helix' DNA-binding domain"/>
    <property type="match status" value="1"/>
</dbReference>
<organism evidence="6 7">
    <name type="scientific">Mycobacterium gordonae</name>
    <dbReference type="NCBI Taxonomy" id="1778"/>
    <lineage>
        <taxon>Bacteria</taxon>
        <taxon>Bacillati</taxon>
        <taxon>Actinomycetota</taxon>
        <taxon>Actinomycetes</taxon>
        <taxon>Mycobacteriales</taxon>
        <taxon>Mycobacteriaceae</taxon>
        <taxon>Mycobacterium</taxon>
    </lineage>
</organism>
<evidence type="ECO:0000259" key="5">
    <source>
        <dbReference type="PROSITE" id="PS51078"/>
    </source>
</evidence>
<reference evidence="6 7" key="1">
    <citation type="submission" date="2015-10" db="EMBL/GenBank/DDBJ databases">
        <title>Mycobacterium gordonae draft genome assembly.</title>
        <authorList>
            <person name="Ustinova V."/>
            <person name="Smirnova T."/>
            <person name="Blagodatskikh K."/>
            <person name="Varlamov D."/>
            <person name="Larionova E."/>
            <person name="Chernousova L."/>
        </authorList>
    </citation>
    <scope>NUCLEOTIDE SEQUENCE [LARGE SCALE GENOMIC DNA]</scope>
    <source>
        <strain evidence="6 7">CTRI 14-8773</strain>
    </source>
</reference>
<dbReference type="InterPro" id="IPR014757">
    <property type="entry name" value="Tscrpt_reg_IclR_C"/>
</dbReference>